<evidence type="ECO:0000259" key="14">
    <source>
        <dbReference type="Pfam" id="PF12769"/>
    </source>
</evidence>
<comment type="function">
    <text evidence="1">The transhydrogenation between NADH and NADP is coupled to respiration and ATP hydrolysis and functions as a proton pump across the membrane.</text>
</comment>
<proteinExistence type="predicted"/>
<keyword evidence="16" id="KW-1185">Reference proteome</keyword>
<comment type="catalytic activity">
    <reaction evidence="12">
        <text>NAD(+) + NADPH + H(+)(in) = NADH + NADP(+) + H(+)(out)</text>
        <dbReference type="Rhea" id="RHEA:47992"/>
        <dbReference type="ChEBI" id="CHEBI:15378"/>
        <dbReference type="ChEBI" id="CHEBI:57540"/>
        <dbReference type="ChEBI" id="CHEBI:57783"/>
        <dbReference type="ChEBI" id="CHEBI:57945"/>
        <dbReference type="ChEBI" id="CHEBI:58349"/>
        <dbReference type="EC" id="7.1.1.1"/>
    </reaction>
</comment>
<feature type="transmembrane region" description="Helical" evidence="13">
    <location>
        <begin position="12"/>
        <end position="30"/>
    </location>
</feature>
<evidence type="ECO:0000256" key="4">
    <source>
        <dbReference type="ARBA" id="ARBA00022475"/>
    </source>
</evidence>
<dbReference type="EC" id="7.1.1.1" evidence="3"/>
<sequence length="104" mass="11355">MTDILQFITTNLNMIYILAFAIFLGFEIISKVPTVLHTPLMSGSNAISGLILIGAILLIRVTPSDNYITLILATFGIIFGAVNAFGGFAVTGRMLEMFNKKRNK</sequence>
<protein>
    <recommendedName>
        <fullName evidence="3">proton-translocating NAD(P)(+) transhydrogenase</fullName>
        <ecNumber evidence="3">7.1.1.1</ecNumber>
    </recommendedName>
</protein>
<evidence type="ECO:0000256" key="7">
    <source>
        <dbReference type="ARBA" id="ARBA00022857"/>
    </source>
</evidence>
<dbReference type="Pfam" id="PF12769">
    <property type="entry name" value="PNTB_4TM"/>
    <property type="match status" value="1"/>
</dbReference>
<dbReference type="PANTHER" id="PTHR10160">
    <property type="entry name" value="NAD(P) TRANSHYDROGENASE"/>
    <property type="match status" value="1"/>
</dbReference>
<keyword evidence="5" id="KW-0997">Cell inner membrane</keyword>
<evidence type="ECO:0000256" key="9">
    <source>
        <dbReference type="ARBA" id="ARBA00022989"/>
    </source>
</evidence>
<evidence type="ECO:0000256" key="11">
    <source>
        <dbReference type="ARBA" id="ARBA00023136"/>
    </source>
</evidence>
<evidence type="ECO:0000256" key="13">
    <source>
        <dbReference type="SAM" id="Phobius"/>
    </source>
</evidence>
<keyword evidence="8" id="KW-1278">Translocase</keyword>
<organism evidence="15 16">
    <name type="scientific">Mariniflexile aquimaris</name>
    <dbReference type="NCBI Taxonomy" id="881009"/>
    <lineage>
        <taxon>Bacteria</taxon>
        <taxon>Pseudomonadati</taxon>
        <taxon>Bacteroidota</taxon>
        <taxon>Flavobacteriia</taxon>
        <taxon>Flavobacteriales</taxon>
        <taxon>Flavobacteriaceae</taxon>
        <taxon>Mariniflexile</taxon>
    </lineage>
</organism>
<dbReference type="Proteomes" id="UP001597011">
    <property type="component" value="Unassembled WGS sequence"/>
</dbReference>
<evidence type="ECO:0000256" key="12">
    <source>
        <dbReference type="ARBA" id="ARBA00048202"/>
    </source>
</evidence>
<dbReference type="InterPro" id="IPR024605">
    <property type="entry name" value="NADP_transhyd_a_C"/>
</dbReference>
<feature type="transmembrane region" description="Helical" evidence="13">
    <location>
        <begin position="67"/>
        <end position="95"/>
    </location>
</feature>
<gene>
    <name evidence="15" type="ORF">ACFQ0I_11920</name>
</gene>
<keyword evidence="10" id="KW-0520">NAD</keyword>
<keyword evidence="9 13" id="KW-1133">Transmembrane helix</keyword>
<comment type="subcellular location">
    <subcellularLocation>
        <location evidence="2">Cell inner membrane</location>
        <topology evidence="2">Multi-pass membrane protein</topology>
    </subcellularLocation>
</comment>
<accession>A0ABW3BTI8</accession>
<evidence type="ECO:0000256" key="3">
    <source>
        <dbReference type="ARBA" id="ARBA00012943"/>
    </source>
</evidence>
<evidence type="ECO:0000313" key="16">
    <source>
        <dbReference type="Proteomes" id="UP001597011"/>
    </source>
</evidence>
<keyword evidence="11 13" id="KW-0472">Membrane</keyword>
<comment type="caution">
    <text evidence="15">The sequence shown here is derived from an EMBL/GenBank/DDBJ whole genome shotgun (WGS) entry which is preliminary data.</text>
</comment>
<dbReference type="EMBL" id="JBHTIB010000012">
    <property type="protein sequence ID" value="MFD0836479.1"/>
    <property type="molecule type" value="Genomic_DNA"/>
</dbReference>
<dbReference type="PANTHER" id="PTHR10160:SF19">
    <property type="entry name" value="PROTON-TRANSLOCATING NAD(P)(+) TRANSHYDROGENASE"/>
    <property type="match status" value="1"/>
</dbReference>
<dbReference type="RefSeq" id="WP_379942544.1">
    <property type="nucleotide sequence ID" value="NZ_JBHTIB010000012.1"/>
</dbReference>
<feature type="domain" description="NAD(P) transhydrogenase alpha subunit C-terminal" evidence="14">
    <location>
        <begin position="15"/>
        <end position="100"/>
    </location>
</feature>
<evidence type="ECO:0000256" key="5">
    <source>
        <dbReference type="ARBA" id="ARBA00022519"/>
    </source>
</evidence>
<reference evidence="16" key="1">
    <citation type="journal article" date="2019" name="Int. J. Syst. Evol. Microbiol.">
        <title>The Global Catalogue of Microorganisms (GCM) 10K type strain sequencing project: providing services to taxonomists for standard genome sequencing and annotation.</title>
        <authorList>
            <consortium name="The Broad Institute Genomics Platform"/>
            <consortium name="The Broad Institute Genome Sequencing Center for Infectious Disease"/>
            <person name="Wu L."/>
            <person name="Ma J."/>
        </authorList>
    </citation>
    <scope>NUCLEOTIDE SEQUENCE [LARGE SCALE GENOMIC DNA]</scope>
    <source>
        <strain evidence="16">CCUG 60529</strain>
    </source>
</reference>
<evidence type="ECO:0000256" key="8">
    <source>
        <dbReference type="ARBA" id="ARBA00022967"/>
    </source>
</evidence>
<evidence type="ECO:0000256" key="10">
    <source>
        <dbReference type="ARBA" id="ARBA00023027"/>
    </source>
</evidence>
<keyword evidence="6 13" id="KW-0812">Transmembrane</keyword>
<name>A0ABW3BTI8_9FLAO</name>
<evidence type="ECO:0000313" key="15">
    <source>
        <dbReference type="EMBL" id="MFD0836479.1"/>
    </source>
</evidence>
<evidence type="ECO:0000256" key="2">
    <source>
        <dbReference type="ARBA" id="ARBA00004429"/>
    </source>
</evidence>
<keyword evidence="7" id="KW-0521">NADP</keyword>
<evidence type="ECO:0000256" key="6">
    <source>
        <dbReference type="ARBA" id="ARBA00022692"/>
    </source>
</evidence>
<keyword evidence="4" id="KW-1003">Cell membrane</keyword>
<evidence type="ECO:0000256" key="1">
    <source>
        <dbReference type="ARBA" id="ARBA00003943"/>
    </source>
</evidence>
<feature type="transmembrane region" description="Helical" evidence="13">
    <location>
        <begin position="42"/>
        <end position="61"/>
    </location>
</feature>